<feature type="domain" description="PAS" evidence="14">
    <location>
        <begin position="212"/>
        <end position="248"/>
    </location>
</feature>
<name>A0A859DM57_9FIRM</name>
<dbReference type="Pfam" id="PF02518">
    <property type="entry name" value="HATPase_c"/>
    <property type="match status" value="1"/>
</dbReference>
<dbReference type="EC" id="2.7.13.3" evidence="3"/>
<dbReference type="EMBL" id="CP046051">
    <property type="protein sequence ID" value="QKN23067.1"/>
    <property type="molecule type" value="Genomic_DNA"/>
</dbReference>
<feature type="transmembrane region" description="Helical" evidence="12">
    <location>
        <begin position="7"/>
        <end position="27"/>
    </location>
</feature>
<dbReference type="InterPro" id="IPR050351">
    <property type="entry name" value="BphY/WalK/GraS-like"/>
</dbReference>
<dbReference type="KEGG" id="clf:GJQ69_00350"/>
<keyword evidence="8" id="KW-0418">Kinase</keyword>
<keyword evidence="12" id="KW-0812">Transmembrane</keyword>
<proteinExistence type="predicted"/>
<dbReference type="InterPro" id="IPR035965">
    <property type="entry name" value="PAS-like_dom_sf"/>
</dbReference>
<dbReference type="SMART" id="SM00387">
    <property type="entry name" value="HATPase_c"/>
    <property type="match status" value="1"/>
</dbReference>
<dbReference type="EMBL" id="CP046161">
    <property type="protein sequence ID" value="QKO30327.1"/>
    <property type="molecule type" value="Genomic_DNA"/>
</dbReference>
<keyword evidence="4" id="KW-1003">Cell membrane</keyword>
<keyword evidence="11 12" id="KW-0472">Membrane</keyword>
<dbReference type="PROSITE" id="PS51257">
    <property type="entry name" value="PROKAR_LIPOPROTEIN"/>
    <property type="match status" value="1"/>
</dbReference>
<reference evidence="16" key="2">
    <citation type="journal article" date="2021" name="Appl. Environ. Microbiol.">
        <title>Adaptability of a Caproate-Producing Bacterium Contributes to Its Dominance in an Anaerobic Fermentation System.</title>
        <authorList>
            <person name="Wang H."/>
            <person name="Gu Y."/>
            <person name="Zhou W."/>
            <person name="Zhao D."/>
            <person name="Qiao Z."/>
            <person name="Zheng J."/>
            <person name="Gao J."/>
            <person name="Chen X."/>
            <person name="Ren C."/>
            <person name="Xu Y."/>
        </authorList>
    </citation>
    <scope>NUCLEOTIDE SEQUENCE</scope>
    <source>
        <strain evidence="16">JNU-WLY1368</strain>
    </source>
</reference>
<dbReference type="GO" id="GO:0005524">
    <property type="term" value="F:ATP binding"/>
    <property type="evidence" value="ECO:0007669"/>
    <property type="project" value="UniProtKB-KW"/>
</dbReference>
<dbReference type="RefSeq" id="WP_086034879.1">
    <property type="nucleotide sequence ID" value="NZ_CP046051.1"/>
</dbReference>
<dbReference type="InterPro" id="IPR036097">
    <property type="entry name" value="HisK_dim/P_sf"/>
</dbReference>
<keyword evidence="10" id="KW-0902">Two-component regulatory system</keyword>
<dbReference type="FunFam" id="1.10.287.130:FF:000008">
    <property type="entry name" value="Two-component sensor histidine kinase"/>
    <property type="match status" value="1"/>
</dbReference>
<evidence type="ECO:0000256" key="5">
    <source>
        <dbReference type="ARBA" id="ARBA00022553"/>
    </source>
</evidence>
<dbReference type="CDD" id="cd00082">
    <property type="entry name" value="HisKA"/>
    <property type="match status" value="1"/>
</dbReference>
<dbReference type="Proteomes" id="UP000501316">
    <property type="component" value="Chromosome"/>
</dbReference>
<evidence type="ECO:0000256" key="8">
    <source>
        <dbReference type="ARBA" id="ARBA00022777"/>
    </source>
</evidence>
<feature type="transmembrane region" description="Helical" evidence="12">
    <location>
        <begin position="155"/>
        <end position="177"/>
    </location>
</feature>
<dbReference type="SUPFAM" id="SSF55785">
    <property type="entry name" value="PYP-like sensor domain (PAS domain)"/>
    <property type="match status" value="1"/>
</dbReference>
<protein>
    <recommendedName>
        <fullName evidence="3">histidine kinase</fullName>
        <ecNumber evidence="3">2.7.13.3</ecNumber>
    </recommendedName>
</protein>
<dbReference type="Gene3D" id="3.30.450.20">
    <property type="entry name" value="PAS domain"/>
    <property type="match status" value="1"/>
</dbReference>
<organism evidence="15 17">
    <name type="scientific">Caproicibacterium lactatifermentans</name>
    <dbReference type="NCBI Taxonomy" id="2666138"/>
    <lineage>
        <taxon>Bacteria</taxon>
        <taxon>Bacillati</taxon>
        <taxon>Bacillota</taxon>
        <taxon>Clostridia</taxon>
        <taxon>Eubacteriales</taxon>
        <taxon>Oscillospiraceae</taxon>
        <taxon>Caproicibacterium</taxon>
    </lineage>
</organism>
<evidence type="ECO:0000256" key="11">
    <source>
        <dbReference type="ARBA" id="ARBA00023136"/>
    </source>
</evidence>
<dbReference type="GO" id="GO:0005886">
    <property type="term" value="C:plasma membrane"/>
    <property type="evidence" value="ECO:0007669"/>
    <property type="project" value="UniProtKB-SubCell"/>
</dbReference>
<evidence type="ECO:0000256" key="1">
    <source>
        <dbReference type="ARBA" id="ARBA00000085"/>
    </source>
</evidence>
<gene>
    <name evidence="15" type="ORF">GJQ69_00350</name>
    <name evidence="16" type="ORF">GKP14_04430</name>
</gene>
<sequence>MTKKHSIFFIAASACLLVLLTTLSFWIRTLYLADAQDKAAHLMRFADSYLTEERSSGKPLGLNKEAAKLASLTGNRTCFFSSSGEMLADSIPTGQDKPALYFPLSRIRGPKELVTSSVSNQDGRYVVNEFYPIQLTSFTTAVLCMTVPLDALWKIHIIQFVMIGTGAAFFLASLILWKNRKDTQTARENEKPRLNPSVRNHIDQMKYYYNERINLLSTVLTNTESGILFFDADGFVLLMNPKAQHLTGAKSSLFFPKHRASSDWVSPVFSHVQAMARESMQQKKPQKEDLPTADGRIFFIRTTVVYSKYVPYTFSGIQVFITDVTEKRRMERIRDEFVSNVSHELRTPLTLICGFTETLQNRQDLDDEDCQHALEIIGIESNRLRHMISQLLDLSHMESRIDAGHLSPVDPIEAVEPLCASFIVLAEKKNITFSSSLPHLGRKIFGDKTSLAQIVTNLCENAIKYTQDGGKVTLSAQANDRDFIFQVKDNGIGMDQSEIPHVFERFYRVEKSRNTKRGGSGLGLAITKELVDELGGRISVYSKLNEGSTFTVRFPVTEEKAQPEE</sequence>
<dbReference type="Gene3D" id="3.30.565.10">
    <property type="entry name" value="Histidine kinase-like ATPase, C-terminal domain"/>
    <property type="match status" value="1"/>
</dbReference>
<evidence type="ECO:0000313" key="18">
    <source>
        <dbReference type="Proteomes" id="UP000509623"/>
    </source>
</evidence>
<dbReference type="FunFam" id="3.30.565.10:FF:000023">
    <property type="entry name" value="PAS domain-containing sensor histidine kinase"/>
    <property type="match status" value="1"/>
</dbReference>
<dbReference type="SMART" id="SM00388">
    <property type="entry name" value="HisKA"/>
    <property type="match status" value="1"/>
</dbReference>
<feature type="domain" description="Histidine kinase" evidence="13">
    <location>
        <begin position="340"/>
        <end position="558"/>
    </location>
</feature>
<evidence type="ECO:0000259" key="14">
    <source>
        <dbReference type="PROSITE" id="PS50112"/>
    </source>
</evidence>
<dbReference type="GO" id="GO:0000155">
    <property type="term" value="F:phosphorelay sensor kinase activity"/>
    <property type="evidence" value="ECO:0007669"/>
    <property type="project" value="InterPro"/>
</dbReference>
<dbReference type="AlphaFoldDB" id="A0A859DM57"/>
<keyword evidence="9" id="KW-0067">ATP-binding</keyword>
<reference evidence="17 18" key="1">
    <citation type="submission" date="2019-11" db="EMBL/GenBank/DDBJ databases">
        <authorList>
            <person name="Ren C."/>
            <person name="Wang H."/>
            <person name="Xu Y."/>
        </authorList>
    </citation>
    <scope>NUCLEOTIDE SEQUENCE [LARGE SCALE GENOMIC DNA]</scope>
    <source>
        <strain evidence="18">JNU-WLY1368</strain>
        <strain evidence="15 17">LBM 19010</strain>
    </source>
</reference>
<dbReference type="InterPro" id="IPR036890">
    <property type="entry name" value="HATPase_C_sf"/>
</dbReference>
<comment type="catalytic activity">
    <reaction evidence="1">
        <text>ATP + protein L-histidine = ADP + protein N-phospho-L-histidine.</text>
        <dbReference type="EC" id="2.7.13.3"/>
    </reaction>
</comment>
<keyword evidence="6" id="KW-0808">Transferase</keyword>
<dbReference type="InterPro" id="IPR004358">
    <property type="entry name" value="Sig_transdc_His_kin-like_C"/>
</dbReference>
<dbReference type="Gene3D" id="1.10.287.130">
    <property type="match status" value="1"/>
</dbReference>
<dbReference type="InterPro" id="IPR003661">
    <property type="entry name" value="HisK_dim/P_dom"/>
</dbReference>
<dbReference type="PROSITE" id="PS50112">
    <property type="entry name" value="PAS"/>
    <property type="match status" value="1"/>
</dbReference>
<dbReference type="SUPFAM" id="SSF47384">
    <property type="entry name" value="Homodimeric domain of signal transducing histidine kinase"/>
    <property type="match status" value="1"/>
</dbReference>
<evidence type="ECO:0000256" key="6">
    <source>
        <dbReference type="ARBA" id="ARBA00022679"/>
    </source>
</evidence>
<evidence type="ECO:0000256" key="10">
    <source>
        <dbReference type="ARBA" id="ARBA00023012"/>
    </source>
</evidence>
<dbReference type="PROSITE" id="PS50109">
    <property type="entry name" value="HIS_KIN"/>
    <property type="match status" value="1"/>
</dbReference>
<reference evidence="16" key="3">
    <citation type="journal article" date="2022" name="Int. J. Syst. Evol. Microbiol.">
        <title>Caproicibacterium lactatifermentans sp. nov., isolated from pit clay used for the production of Chinese strong aroma-type liquor.</title>
        <authorList>
            <person name="Wang H."/>
            <person name="Gu Y."/>
            <person name="Zhao D."/>
            <person name="Qiao Z."/>
            <person name="Zheng J."/>
            <person name="Gao J."/>
            <person name="Ren C."/>
            <person name="Xu Y."/>
        </authorList>
    </citation>
    <scope>NUCLEOTIDE SEQUENCE</scope>
    <source>
        <strain evidence="16">JNU-WLY1368</strain>
    </source>
</reference>
<dbReference type="Proteomes" id="UP000509623">
    <property type="component" value="Chromosome"/>
</dbReference>
<keyword evidence="5" id="KW-0597">Phosphoprotein</keyword>
<evidence type="ECO:0000256" key="3">
    <source>
        <dbReference type="ARBA" id="ARBA00012438"/>
    </source>
</evidence>
<evidence type="ECO:0000256" key="9">
    <source>
        <dbReference type="ARBA" id="ARBA00022840"/>
    </source>
</evidence>
<dbReference type="InterPro" id="IPR003594">
    <property type="entry name" value="HATPase_dom"/>
</dbReference>
<accession>A0A859DM57</accession>
<dbReference type="InterPro" id="IPR000014">
    <property type="entry name" value="PAS"/>
</dbReference>
<dbReference type="GO" id="GO:0004721">
    <property type="term" value="F:phosphoprotein phosphatase activity"/>
    <property type="evidence" value="ECO:0007669"/>
    <property type="project" value="TreeGrafter"/>
</dbReference>
<evidence type="ECO:0000256" key="4">
    <source>
        <dbReference type="ARBA" id="ARBA00022475"/>
    </source>
</evidence>
<keyword evidence="12" id="KW-1133">Transmembrane helix</keyword>
<dbReference type="PRINTS" id="PR00344">
    <property type="entry name" value="BCTRLSENSOR"/>
</dbReference>
<evidence type="ECO:0000259" key="13">
    <source>
        <dbReference type="PROSITE" id="PS50109"/>
    </source>
</evidence>
<comment type="subcellular location">
    <subcellularLocation>
        <location evidence="2">Cell membrane</location>
    </subcellularLocation>
</comment>
<evidence type="ECO:0000313" key="16">
    <source>
        <dbReference type="EMBL" id="QKO30327.1"/>
    </source>
</evidence>
<evidence type="ECO:0000313" key="17">
    <source>
        <dbReference type="Proteomes" id="UP000501316"/>
    </source>
</evidence>
<keyword evidence="7" id="KW-0547">Nucleotide-binding</keyword>
<evidence type="ECO:0000256" key="7">
    <source>
        <dbReference type="ARBA" id="ARBA00022741"/>
    </source>
</evidence>
<dbReference type="PANTHER" id="PTHR45453:SF1">
    <property type="entry name" value="PHOSPHATE REGULON SENSOR PROTEIN PHOR"/>
    <property type="match status" value="1"/>
</dbReference>
<evidence type="ECO:0000313" key="15">
    <source>
        <dbReference type="EMBL" id="QKN23067.1"/>
    </source>
</evidence>
<dbReference type="SUPFAM" id="SSF55874">
    <property type="entry name" value="ATPase domain of HSP90 chaperone/DNA topoisomerase II/histidine kinase"/>
    <property type="match status" value="1"/>
</dbReference>
<dbReference type="Pfam" id="PF00512">
    <property type="entry name" value="HisKA"/>
    <property type="match status" value="1"/>
</dbReference>
<evidence type="ECO:0000256" key="12">
    <source>
        <dbReference type="SAM" id="Phobius"/>
    </source>
</evidence>
<evidence type="ECO:0000256" key="2">
    <source>
        <dbReference type="ARBA" id="ARBA00004236"/>
    </source>
</evidence>
<dbReference type="CDD" id="cd00075">
    <property type="entry name" value="HATPase"/>
    <property type="match status" value="1"/>
</dbReference>
<dbReference type="InterPro" id="IPR005467">
    <property type="entry name" value="His_kinase_dom"/>
</dbReference>
<dbReference type="GO" id="GO:0016036">
    <property type="term" value="P:cellular response to phosphate starvation"/>
    <property type="evidence" value="ECO:0007669"/>
    <property type="project" value="TreeGrafter"/>
</dbReference>
<dbReference type="PANTHER" id="PTHR45453">
    <property type="entry name" value="PHOSPHATE REGULON SENSOR PROTEIN PHOR"/>
    <property type="match status" value="1"/>
</dbReference>
<keyword evidence="18" id="KW-1185">Reference proteome</keyword>
<dbReference type="NCBIfam" id="TIGR00229">
    <property type="entry name" value="sensory_box"/>
    <property type="match status" value="1"/>
</dbReference>